<feature type="chain" id="PRO_5017433810" evidence="1">
    <location>
        <begin position="29"/>
        <end position="227"/>
    </location>
</feature>
<evidence type="ECO:0000313" key="3">
    <source>
        <dbReference type="Proteomes" id="UP000266327"/>
    </source>
</evidence>
<feature type="signal peptide" evidence="1">
    <location>
        <begin position="1"/>
        <end position="28"/>
    </location>
</feature>
<dbReference type="EMBL" id="QYUQ01000002">
    <property type="protein sequence ID" value="RJG02028.1"/>
    <property type="molecule type" value="Genomic_DNA"/>
</dbReference>
<comment type="caution">
    <text evidence="2">The sequence shown here is derived from an EMBL/GenBank/DDBJ whole genome shotgun (WGS) entry which is preliminary data.</text>
</comment>
<evidence type="ECO:0000256" key="1">
    <source>
        <dbReference type="SAM" id="SignalP"/>
    </source>
</evidence>
<dbReference type="AlphaFoldDB" id="A0A3A3G0N4"/>
<gene>
    <name evidence="2" type="ORF">D3878_10930</name>
</gene>
<sequence>MANSSRTRSSFWLVKMAALCLWTCSLNGYGQAVAPWPDQPGAGTVAFDAMSTTVGVDGVTRSRTAEDMDGADNAITAALADGLTTGVALTAGGAIEMNPLLSSPLGLVAMTGLKIGLIKFAETLPEEEKRTAMKAGSAVWGGAAVNNLMVLFAAPGPWSIFAGIMMGIATWMHMDGQYQEQDRLAALRAAAVAQAAGAPARADAVEAGQGGAGIMTAGAEVSLSAGE</sequence>
<dbReference type="RefSeq" id="WP_119785490.1">
    <property type="nucleotide sequence ID" value="NZ_QYUQ01000002.1"/>
</dbReference>
<reference evidence="3" key="1">
    <citation type="submission" date="2018-09" db="EMBL/GenBank/DDBJ databases">
        <authorList>
            <person name="Zhu H."/>
        </authorList>
    </citation>
    <scope>NUCLEOTIDE SEQUENCE [LARGE SCALE GENOMIC DNA]</scope>
    <source>
        <strain evidence="3">K1S02-23</strain>
    </source>
</reference>
<proteinExistence type="predicted"/>
<keyword evidence="3" id="KW-1185">Reference proteome</keyword>
<evidence type="ECO:0000313" key="2">
    <source>
        <dbReference type="EMBL" id="RJG02028.1"/>
    </source>
</evidence>
<organism evidence="2 3">
    <name type="scientific">Noviherbaspirillum sedimenti</name>
    <dbReference type="NCBI Taxonomy" id="2320865"/>
    <lineage>
        <taxon>Bacteria</taxon>
        <taxon>Pseudomonadati</taxon>
        <taxon>Pseudomonadota</taxon>
        <taxon>Betaproteobacteria</taxon>
        <taxon>Burkholderiales</taxon>
        <taxon>Oxalobacteraceae</taxon>
        <taxon>Noviherbaspirillum</taxon>
    </lineage>
</organism>
<dbReference type="OrthoDB" id="8781858at2"/>
<name>A0A3A3G0N4_9BURK</name>
<accession>A0A3A3G0N4</accession>
<dbReference type="Proteomes" id="UP000266327">
    <property type="component" value="Unassembled WGS sequence"/>
</dbReference>
<keyword evidence="1" id="KW-0732">Signal</keyword>
<protein>
    <submittedName>
        <fullName evidence="2">Uncharacterized protein</fullName>
    </submittedName>
</protein>